<dbReference type="InterPro" id="IPR056591">
    <property type="entry name" value="ELP3-like_N"/>
</dbReference>
<dbReference type="PANTHER" id="PTHR11135:SF7">
    <property type="entry name" value="TRNA URIDINE(34) ACETYLTRANSFERASE"/>
    <property type="match status" value="1"/>
</dbReference>
<evidence type="ECO:0000256" key="13">
    <source>
        <dbReference type="ARBA" id="ARBA00044771"/>
    </source>
</evidence>
<dbReference type="SUPFAM" id="SSF102114">
    <property type="entry name" value="Radical SAM enzymes"/>
    <property type="match status" value="1"/>
</dbReference>
<evidence type="ECO:0000256" key="5">
    <source>
        <dbReference type="ARBA" id="ARBA00022679"/>
    </source>
</evidence>
<dbReference type="SFLD" id="SFLDS00029">
    <property type="entry name" value="Radical_SAM"/>
    <property type="match status" value="1"/>
</dbReference>
<evidence type="ECO:0000259" key="17">
    <source>
        <dbReference type="PROSITE" id="PS51918"/>
    </source>
</evidence>
<dbReference type="InterPro" id="IPR016181">
    <property type="entry name" value="Acyl_CoA_acyltransferase"/>
</dbReference>
<comment type="pathway">
    <text evidence="1">tRNA modification.</text>
</comment>
<dbReference type="PROSITE" id="PS51918">
    <property type="entry name" value="RADICAL_SAM"/>
    <property type="match status" value="1"/>
</dbReference>
<organism evidence="18">
    <name type="scientific">Candidatus Methanophagaceae archaeon ANME-1 ERB6</name>
    <dbReference type="NCBI Taxonomy" id="2759912"/>
    <lineage>
        <taxon>Archaea</taxon>
        <taxon>Methanobacteriati</taxon>
        <taxon>Methanobacteriota</taxon>
        <taxon>Stenosarchaea group</taxon>
        <taxon>Methanomicrobia</taxon>
        <taxon>Candidatus Methanophagales</taxon>
        <taxon>Candidatus Methanophagaceae</taxon>
    </lineage>
</organism>
<feature type="binding site" evidence="15">
    <location>
        <position position="111"/>
    </location>
    <ligand>
        <name>[4Fe-4S] cluster</name>
        <dbReference type="ChEBI" id="CHEBI:49883"/>
        <note>4Fe-4S-S-AdoMet</note>
    </ligand>
</feature>
<keyword evidence="7" id="KW-0819">tRNA processing</keyword>
<dbReference type="GO" id="GO:0046872">
    <property type="term" value="F:metal ion binding"/>
    <property type="evidence" value="ECO:0007669"/>
    <property type="project" value="UniProtKB-KW"/>
</dbReference>
<keyword evidence="8 15" id="KW-0479">Metal-binding</keyword>
<evidence type="ECO:0000256" key="15">
    <source>
        <dbReference type="PIRSR" id="PIRSR005669-1"/>
    </source>
</evidence>
<dbReference type="PANTHER" id="PTHR11135">
    <property type="entry name" value="HISTONE ACETYLTRANSFERASE-RELATED"/>
    <property type="match status" value="1"/>
</dbReference>
<dbReference type="Pfam" id="PF23613">
    <property type="entry name" value="ELP3_N"/>
    <property type="match status" value="1"/>
</dbReference>
<dbReference type="InterPro" id="IPR007197">
    <property type="entry name" value="rSAM"/>
</dbReference>
<evidence type="ECO:0000256" key="8">
    <source>
        <dbReference type="ARBA" id="ARBA00022723"/>
    </source>
</evidence>
<evidence type="ECO:0000256" key="2">
    <source>
        <dbReference type="ARBA" id="ARBA00005494"/>
    </source>
</evidence>
<evidence type="ECO:0000256" key="9">
    <source>
        <dbReference type="ARBA" id="ARBA00022884"/>
    </source>
</evidence>
<keyword evidence="10 15" id="KW-0408">Iron</keyword>
<accession>A0A7G9Z0D8</accession>
<keyword evidence="3" id="KW-0004">4Fe-4S</keyword>
<dbReference type="SUPFAM" id="SSF55729">
    <property type="entry name" value="Acyl-CoA N-acyltransferases (Nat)"/>
    <property type="match status" value="1"/>
</dbReference>
<keyword evidence="12 18" id="KW-0012">Acyltransferase</keyword>
<reference evidence="18" key="1">
    <citation type="submission" date="2020-06" db="EMBL/GenBank/DDBJ databases">
        <title>Unique genomic features of the anaerobic methanotrophic archaea.</title>
        <authorList>
            <person name="Chadwick G.L."/>
            <person name="Skennerton C.T."/>
            <person name="Laso-Perez R."/>
            <person name="Leu A.O."/>
            <person name="Speth D.R."/>
            <person name="Yu H."/>
            <person name="Morgan-Lang C."/>
            <person name="Hatzenpichler R."/>
            <person name="Goudeau D."/>
            <person name="Malmstrom R."/>
            <person name="Brazelton W.J."/>
            <person name="Woyke T."/>
            <person name="Hallam S.J."/>
            <person name="Tyson G.W."/>
            <person name="Wegener G."/>
            <person name="Boetius A."/>
            <person name="Orphan V."/>
        </authorList>
    </citation>
    <scope>NUCLEOTIDE SEQUENCE</scope>
</reference>
<dbReference type="InterPro" id="IPR039661">
    <property type="entry name" value="ELP3"/>
</dbReference>
<dbReference type="Pfam" id="PF16199">
    <property type="entry name" value="Radical_SAM_C"/>
    <property type="match status" value="1"/>
</dbReference>
<dbReference type="NCBIfam" id="TIGR01211">
    <property type="entry name" value="ELP3"/>
    <property type="match status" value="1"/>
</dbReference>
<dbReference type="CDD" id="cd01335">
    <property type="entry name" value="Radical_SAM"/>
    <property type="match status" value="1"/>
</dbReference>
<proteinExistence type="inferred from homology"/>
<keyword evidence="9" id="KW-0694">RNA-binding</keyword>
<evidence type="ECO:0000259" key="16">
    <source>
        <dbReference type="PROSITE" id="PS51186"/>
    </source>
</evidence>
<sequence length="534" mass="60854">MTGVALEVENRVDESDAEQRNYELVCKEIAEVMTETGITSAESINKLKKEISGKYRLRSVPRNSDVLKSAVDESKLKERLKRKRMRTASGVAPVAVMTSPYPCPHGKCIMCPGGPSSDFESPQSYVGKEPAAARAAQQVFDPYKQVNVRLHQLEEIGHDFEKVDLILMGGTLTARPRDYQRWFVSRCLDAMREFGEQRGREIRNTGITFETRPDYAKEEEIDSMLEMGATKVELGVQHVANTILENIERGHSVETSIEANRKVRDSALKVGFHVMLGLPGSSIEDDKKMFERIFCDADFKPDYLKIYPTLVVKGTKLYEMWKNGDYEPICEEGAIEIITYAKRIIPRWVRIQRIQRDIPAQFIEAGVKKSNLRQLAQERLHEMGYQCRCVRCREAGLSRLEGRVADNSNITFLSESYEACGGTEYFLSYEDMEKDILIALLRLRFPCDPHRGELRGAALVRDLHVYGELVGLGERKGNSWQHRGYGARLLKKAEEIAVDRNYGKIAVMSGIGVREYYERFGYEREGPFMVKWVG</sequence>
<evidence type="ECO:0000313" key="18">
    <source>
        <dbReference type="EMBL" id="QNO53722.1"/>
    </source>
</evidence>
<dbReference type="InterPro" id="IPR058240">
    <property type="entry name" value="rSAM_sf"/>
</dbReference>
<evidence type="ECO:0000256" key="1">
    <source>
        <dbReference type="ARBA" id="ARBA00005217"/>
    </source>
</evidence>
<evidence type="ECO:0000256" key="4">
    <source>
        <dbReference type="ARBA" id="ARBA00022555"/>
    </source>
</evidence>
<evidence type="ECO:0000256" key="6">
    <source>
        <dbReference type="ARBA" id="ARBA00022691"/>
    </source>
</evidence>
<feature type="binding site" evidence="15">
    <location>
        <position position="103"/>
    </location>
    <ligand>
        <name>[4Fe-4S] cluster</name>
        <dbReference type="ChEBI" id="CHEBI:49883"/>
        <note>4Fe-4S-S-AdoMet</note>
    </ligand>
</feature>
<dbReference type="EMBL" id="MT631549">
    <property type="protein sequence ID" value="QNO53722.1"/>
    <property type="molecule type" value="Genomic_DNA"/>
</dbReference>
<evidence type="ECO:0000256" key="12">
    <source>
        <dbReference type="ARBA" id="ARBA00023315"/>
    </source>
</evidence>
<dbReference type="PIRSF" id="PIRSF005669">
    <property type="entry name" value="Hist_AcTrfase_ELP3"/>
    <property type="match status" value="1"/>
</dbReference>
<dbReference type="SFLD" id="SFLDG01086">
    <property type="entry name" value="elongater_protein-like"/>
    <property type="match status" value="1"/>
</dbReference>
<dbReference type="GO" id="GO:0051539">
    <property type="term" value="F:4 iron, 4 sulfur cluster binding"/>
    <property type="evidence" value="ECO:0007669"/>
    <property type="project" value="UniProtKB-KW"/>
</dbReference>
<evidence type="ECO:0000256" key="11">
    <source>
        <dbReference type="ARBA" id="ARBA00023014"/>
    </source>
</evidence>
<comment type="similarity">
    <text evidence="2">Belongs to the ELP3 family.</text>
</comment>
<dbReference type="GO" id="GO:0002926">
    <property type="term" value="P:tRNA wobble base 5-methoxycarbonylmethyl-2-thiouridinylation"/>
    <property type="evidence" value="ECO:0007669"/>
    <property type="project" value="TreeGrafter"/>
</dbReference>
<dbReference type="InterPro" id="IPR000182">
    <property type="entry name" value="GNAT_dom"/>
</dbReference>
<keyword evidence="6" id="KW-0949">S-adenosyl-L-methionine</keyword>
<dbReference type="PROSITE" id="PS51186">
    <property type="entry name" value="GNAT"/>
    <property type="match status" value="1"/>
</dbReference>
<feature type="binding site" evidence="15">
    <location>
        <position position="108"/>
    </location>
    <ligand>
        <name>[4Fe-4S] cluster</name>
        <dbReference type="ChEBI" id="CHEBI:49883"/>
        <note>4Fe-4S-S-AdoMet</note>
    </ligand>
</feature>
<feature type="domain" description="Radical SAM core" evidence="17">
    <location>
        <begin position="86"/>
        <end position="347"/>
    </location>
</feature>
<comment type="cofactor">
    <cofactor evidence="15">
        <name>[4Fe-4S] cluster</name>
        <dbReference type="ChEBI" id="CHEBI:49883"/>
    </cofactor>
    <text evidence="15">Binds 1 [4Fe-4S] cluster. The cluster is coordinated with 3 cysteines and an exchangeable S-adenosyl-L-methionine.</text>
</comment>
<dbReference type="Gene3D" id="3.80.30.20">
    <property type="entry name" value="tm_1862 like domain"/>
    <property type="match status" value="1"/>
</dbReference>
<dbReference type="AlphaFoldDB" id="A0A7G9Z0D8"/>
<gene>
    <name evidence="18" type="ORF">ONPGGGGH_00021</name>
</gene>
<keyword evidence="5 18" id="KW-0808">Transferase</keyword>
<dbReference type="InterPro" id="IPR006638">
    <property type="entry name" value="Elp3/MiaA/NifB-like_rSAM"/>
</dbReference>
<evidence type="ECO:0000256" key="7">
    <source>
        <dbReference type="ARBA" id="ARBA00022694"/>
    </source>
</evidence>
<dbReference type="GO" id="GO:0000049">
    <property type="term" value="F:tRNA binding"/>
    <property type="evidence" value="ECO:0007669"/>
    <property type="project" value="UniProtKB-KW"/>
</dbReference>
<dbReference type="InterPro" id="IPR023404">
    <property type="entry name" value="rSAM_horseshoe"/>
</dbReference>
<dbReference type="SFLD" id="SFLDF00344">
    <property type="entry name" value="ELP3-like"/>
    <property type="match status" value="1"/>
</dbReference>
<dbReference type="GO" id="GO:0005737">
    <property type="term" value="C:cytoplasm"/>
    <property type="evidence" value="ECO:0007669"/>
    <property type="project" value="TreeGrafter"/>
</dbReference>
<dbReference type="EC" id="2.3.1.311" evidence="13"/>
<evidence type="ECO:0000256" key="10">
    <source>
        <dbReference type="ARBA" id="ARBA00023004"/>
    </source>
</evidence>
<keyword evidence="11 15" id="KW-0411">Iron-sulfur</keyword>
<name>A0A7G9Z0D8_9EURY</name>
<dbReference type="InterPro" id="IPR034687">
    <property type="entry name" value="ELP3-like"/>
</dbReference>
<protein>
    <recommendedName>
        <fullName evidence="13">tRNA carboxymethyluridine synthase</fullName>
        <ecNumber evidence="13">2.3.1.311</ecNumber>
    </recommendedName>
</protein>
<evidence type="ECO:0000256" key="14">
    <source>
        <dbReference type="ARBA" id="ARBA00047372"/>
    </source>
</evidence>
<dbReference type="Gene3D" id="3.40.630.30">
    <property type="match status" value="1"/>
</dbReference>
<evidence type="ECO:0000256" key="3">
    <source>
        <dbReference type="ARBA" id="ARBA00022485"/>
    </source>
</evidence>
<dbReference type="SMART" id="SM00729">
    <property type="entry name" value="Elp3"/>
    <property type="match status" value="1"/>
</dbReference>
<keyword evidence="4" id="KW-0820">tRNA-binding</keyword>
<dbReference type="InterPro" id="IPR032432">
    <property type="entry name" value="Radical_SAM_C"/>
</dbReference>
<feature type="domain" description="N-acetyltransferase" evidence="16">
    <location>
        <begin position="400"/>
        <end position="534"/>
    </location>
</feature>
<dbReference type="Pfam" id="PF00583">
    <property type="entry name" value="Acetyltransf_1"/>
    <property type="match status" value="1"/>
</dbReference>
<dbReference type="Pfam" id="PF04055">
    <property type="entry name" value="Radical_SAM"/>
    <property type="match status" value="1"/>
</dbReference>
<dbReference type="GO" id="GO:0106261">
    <property type="term" value="F:tRNA uridine(34) acetyltransferase activity"/>
    <property type="evidence" value="ECO:0007669"/>
    <property type="project" value="UniProtKB-EC"/>
</dbReference>
<comment type="catalytic activity">
    <reaction evidence="14">
        <text>uridine(34) in tRNA + acetyl-CoA + S-adenosyl-L-methionine + H2O = 5-(carboxymethyl)uridine(34) in tRNA + 5'-deoxyadenosine + L-methionine + CoA + 2 H(+)</text>
        <dbReference type="Rhea" id="RHEA:61020"/>
        <dbReference type="Rhea" id="RHEA-COMP:10407"/>
        <dbReference type="Rhea" id="RHEA-COMP:11727"/>
        <dbReference type="ChEBI" id="CHEBI:15377"/>
        <dbReference type="ChEBI" id="CHEBI:15378"/>
        <dbReference type="ChEBI" id="CHEBI:17319"/>
        <dbReference type="ChEBI" id="CHEBI:57287"/>
        <dbReference type="ChEBI" id="CHEBI:57288"/>
        <dbReference type="ChEBI" id="CHEBI:57844"/>
        <dbReference type="ChEBI" id="CHEBI:59789"/>
        <dbReference type="ChEBI" id="CHEBI:65315"/>
        <dbReference type="ChEBI" id="CHEBI:74882"/>
        <dbReference type="EC" id="2.3.1.311"/>
    </reaction>
    <physiologicalReaction direction="left-to-right" evidence="14">
        <dbReference type="Rhea" id="RHEA:61021"/>
    </physiologicalReaction>
</comment>